<accession>A0ABV2AKB6</accession>
<evidence type="ECO:0008006" key="3">
    <source>
        <dbReference type="Google" id="ProtNLM"/>
    </source>
</evidence>
<organism evidence="1 2">
    <name type="scientific">Bonamia ostreae</name>
    <dbReference type="NCBI Taxonomy" id="126728"/>
    <lineage>
        <taxon>Eukaryota</taxon>
        <taxon>Sar</taxon>
        <taxon>Rhizaria</taxon>
        <taxon>Endomyxa</taxon>
        <taxon>Ascetosporea</taxon>
        <taxon>Haplosporida</taxon>
        <taxon>Bonamia</taxon>
    </lineage>
</organism>
<evidence type="ECO:0000313" key="1">
    <source>
        <dbReference type="EMBL" id="MES1919904.1"/>
    </source>
</evidence>
<dbReference type="Proteomes" id="UP001439008">
    <property type="component" value="Unassembled WGS sequence"/>
</dbReference>
<reference evidence="1 2" key="1">
    <citation type="journal article" date="2024" name="BMC Biol.">
        <title>Comparative genomics of Ascetosporea gives new insight into the evolutionary basis for animal parasitism in Rhizaria.</title>
        <authorList>
            <person name="Hiltunen Thoren M."/>
            <person name="Onut-Brannstrom I."/>
            <person name="Alfjorden A."/>
            <person name="Peckova H."/>
            <person name="Swords F."/>
            <person name="Hooper C."/>
            <person name="Holzer A.S."/>
            <person name="Bass D."/>
            <person name="Burki F."/>
        </authorList>
    </citation>
    <scope>NUCLEOTIDE SEQUENCE [LARGE SCALE GENOMIC DNA]</scope>
    <source>
        <strain evidence="1">20-A016</strain>
    </source>
</reference>
<dbReference type="EMBL" id="JBDODL010000439">
    <property type="protein sequence ID" value="MES1919904.1"/>
    <property type="molecule type" value="Genomic_DNA"/>
</dbReference>
<proteinExistence type="predicted"/>
<protein>
    <recommendedName>
        <fullName evidence="3">LAGLIDADG homing endonuclease</fullName>
    </recommendedName>
</protein>
<gene>
    <name evidence="1" type="ORF">MHBO_001650</name>
</gene>
<evidence type="ECO:0000313" key="2">
    <source>
        <dbReference type="Proteomes" id="UP001439008"/>
    </source>
</evidence>
<comment type="caution">
    <text evidence="1">The sequence shown here is derived from an EMBL/GenBank/DDBJ whole genome shotgun (WGS) entry which is preliminary data.</text>
</comment>
<keyword evidence="2" id="KW-1185">Reference proteome</keyword>
<sequence>MTIGCLGSKLQKKLNKSVKLQMKELGFHGLKDFCLRYKNYFEFKDEFAFNPLIKCKKNENDKIEQNLIAIWSYKDELRYINFWKQCKNDPILNFENGTFSNHFDNKVIKPEC</sequence>
<name>A0ABV2AKB6_9EUKA</name>